<dbReference type="RefSeq" id="WP_174950034.1">
    <property type="nucleotide sequence ID" value="NZ_CABVQH010000004.1"/>
</dbReference>
<sequence length="52" mass="5598">MQYTIEQASAVGGAIRAARPVQMIKWCRNEAAGRVDVRASRSRAAGQETAHA</sequence>
<name>A0A6P2TDJ9_BURL3</name>
<reference evidence="1 2" key="1">
    <citation type="submission" date="2019-09" db="EMBL/GenBank/DDBJ databases">
        <authorList>
            <person name="Depoorter E."/>
        </authorList>
    </citation>
    <scope>NUCLEOTIDE SEQUENCE [LARGE SCALE GENOMIC DNA]</scope>
    <source>
        <strain evidence="1">R-18109</strain>
    </source>
</reference>
<organism evidence="1 2">
    <name type="scientific">Burkholderia lata (strain ATCC 17760 / DSM 23089 / LMG 22485 / NCIMB 9086 / R18194 / 383)</name>
    <dbReference type="NCBI Taxonomy" id="482957"/>
    <lineage>
        <taxon>Bacteria</taxon>
        <taxon>Pseudomonadati</taxon>
        <taxon>Pseudomonadota</taxon>
        <taxon>Betaproteobacteria</taxon>
        <taxon>Burkholderiales</taxon>
        <taxon>Burkholderiaceae</taxon>
        <taxon>Burkholderia</taxon>
        <taxon>Burkholderia cepacia complex</taxon>
    </lineage>
</organism>
<protein>
    <submittedName>
        <fullName evidence="1">Uncharacterized protein</fullName>
    </submittedName>
</protein>
<evidence type="ECO:0000313" key="1">
    <source>
        <dbReference type="EMBL" id="VWC61773.1"/>
    </source>
</evidence>
<dbReference type="EMBL" id="CABVQH010000004">
    <property type="protein sequence ID" value="VWC61773.1"/>
    <property type="molecule type" value="Genomic_DNA"/>
</dbReference>
<accession>A0A6P2TDJ9</accession>
<proteinExistence type="predicted"/>
<dbReference type="Proteomes" id="UP000494260">
    <property type="component" value="Unassembled WGS sequence"/>
</dbReference>
<dbReference type="AlphaFoldDB" id="A0A6P2TDJ9"/>
<gene>
    <name evidence="1" type="ORF">BLA18109_01686</name>
</gene>
<evidence type="ECO:0000313" key="2">
    <source>
        <dbReference type="Proteomes" id="UP000494260"/>
    </source>
</evidence>